<sequence>MLLKDYVVPYNKDLLMCYNAHINVDICCQSMLIKYLFKYVNKAPTKTLKLKSFKFICLFNKILFSQEMSLFDMFLEGQASIKQCLLNGLNVTKNILMHESYVIQNFQPNMFGILDTKNEL</sequence>
<dbReference type="AlphaFoldDB" id="A0A6N2K8U7"/>
<evidence type="ECO:0000313" key="1">
    <source>
        <dbReference type="EMBL" id="VFU24836.1"/>
    </source>
</evidence>
<reference evidence="1" key="1">
    <citation type="submission" date="2019-03" db="EMBL/GenBank/DDBJ databases">
        <authorList>
            <person name="Mank J."/>
            <person name="Almeida P."/>
        </authorList>
    </citation>
    <scope>NUCLEOTIDE SEQUENCE</scope>
    <source>
        <strain evidence="1">78183</strain>
    </source>
</reference>
<proteinExistence type="predicted"/>
<gene>
    <name evidence="1" type="ORF">SVIM_LOCUS50751</name>
</gene>
<accession>A0A6N2K8U7</accession>
<organism evidence="1">
    <name type="scientific">Salix viminalis</name>
    <name type="common">Common osier</name>
    <name type="synonym">Basket willow</name>
    <dbReference type="NCBI Taxonomy" id="40686"/>
    <lineage>
        <taxon>Eukaryota</taxon>
        <taxon>Viridiplantae</taxon>
        <taxon>Streptophyta</taxon>
        <taxon>Embryophyta</taxon>
        <taxon>Tracheophyta</taxon>
        <taxon>Spermatophyta</taxon>
        <taxon>Magnoliopsida</taxon>
        <taxon>eudicotyledons</taxon>
        <taxon>Gunneridae</taxon>
        <taxon>Pentapetalae</taxon>
        <taxon>rosids</taxon>
        <taxon>fabids</taxon>
        <taxon>Malpighiales</taxon>
        <taxon>Salicaceae</taxon>
        <taxon>Saliceae</taxon>
        <taxon>Salix</taxon>
    </lineage>
</organism>
<dbReference type="EMBL" id="CAADRP010000202">
    <property type="protein sequence ID" value="VFU24836.1"/>
    <property type="molecule type" value="Genomic_DNA"/>
</dbReference>
<name>A0A6N2K8U7_SALVM</name>
<protein>
    <submittedName>
        <fullName evidence="1">Uncharacterized protein</fullName>
    </submittedName>
</protein>